<evidence type="ECO:0000256" key="7">
    <source>
        <dbReference type="PIRSR" id="PIRSR000362-1"/>
    </source>
</evidence>
<evidence type="ECO:0000256" key="6">
    <source>
        <dbReference type="ARBA" id="ARBA00023002"/>
    </source>
</evidence>
<feature type="binding site" evidence="7">
    <location>
        <position position="23"/>
    </location>
    <ligand>
        <name>FAD</name>
        <dbReference type="ChEBI" id="CHEBI:57692"/>
    </ligand>
</feature>
<comment type="cofactor">
    <cofactor evidence="1 7">
        <name>FAD</name>
        <dbReference type="ChEBI" id="CHEBI:57692"/>
    </cofactor>
</comment>
<dbReference type="InterPro" id="IPR021163">
    <property type="entry name" value="Ferredox_Rdtase_adrenod"/>
</dbReference>
<dbReference type="GO" id="GO:0016491">
    <property type="term" value="F:oxidoreductase activity"/>
    <property type="evidence" value="ECO:0007669"/>
    <property type="project" value="UniProtKB-KW"/>
</dbReference>
<feature type="binding site" evidence="7">
    <location>
        <position position="52"/>
    </location>
    <ligand>
        <name>FAD</name>
        <dbReference type="ChEBI" id="CHEBI:57692"/>
    </ligand>
</feature>
<dbReference type="SUPFAM" id="SSF51971">
    <property type="entry name" value="Nucleotide-binding domain"/>
    <property type="match status" value="1"/>
</dbReference>
<proteinExistence type="inferred from homology"/>
<dbReference type="PRINTS" id="PR00419">
    <property type="entry name" value="ADXRDTASE"/>
</dbReference>
<dbReference type="Proteomes" id="UP000283469">
    <property type="component" value="Unassembled WGS sequence"/>
</dbReference>
<dbReference type="Gene3D" id="3.50.50.60">
    <property type="entry name" value="FAD/NAD(P)-binding domain"/>
    <property type="match status" value="1"/>
</dbReference>
<dbReference type="PANTHER" id="PTHR48467:SF1">
    <property type="entry name" value="GLUTAMATE SYNTHASE 1 [NADH], CHLOROPLASTIC-LIKE"/>
    <property type="match status" value="1"/>
</dbReference>
<evidence type="ECO:0000256" key="5">
    <source>
        <dbReference type="ARBA" id="ARBA00022857"/>
    </source>
</evidence>
<dbReference type="PANTHER" id="PTHR48467">
    <property type="entry name" value="GLUTAMATE SYNTHASE 1 [NADH], CHLOROPLASTIC-LIKE"/>
    <property type="match status" value="1"/>
</dbReference>
<dbReference type="OrthoDB" id="9803192at2"/>
<dbReference type="RefSeq" id="WP_119750413.1">
    <property type="nucleotide sequence ID" value="NZ_QVRA01000042.1"/>
</dbReference>
<comment type="caution">
    <text evidence="10">The sequence shown here is derived from an EMBL/GenBank/DDBJ whole genome shotgun (WGS) entry which is preliminary data.</text>
</comment>
<protein>
    <submittedName>
        <fullName evidence="10">Pyridine nucleotide-disulfide oxidoreductase</fullName>
    </submittedName>
</protein>
<feature type="binding site" evidence="7">
    <location>
        <position position="353"/>
    </location>
    <ligand>
        <name>FAD</name>
        <dbReference type="ChEBI" id="CHEBI:57692"/>
    </ligand>
</feature>
<keyword evidence="6" id="KW-0560">Oxidoreductase</keyword>
<evidence type="ECO:0000259" key="9">
    <source>
        <dbReference type="Pfam" id="PF07992"/>
    </source>
</evidence>
<keyword evidence="5 8" id="KW-0521">NADP</keyword>
<evidence type="ECO:0000256" key="4">
    <source>
        <dbReference type="ARBA" id="ARBA00022827"/>
    </source>
</evidence>
<evidence type="ECO:0000313" key="11">
    <source>
        <dbReference type="Proteomes" id="UP000283469"/>
    </source>
</evidence>
<feature type="domain" description="FAD/NAD(P)-binding" evidence="9">
    <location>
        <begin position="13"/>
        <end position="172"/>
    </location>
</feature>
<dbReference type="InterPro" id="IPR055275">
    <property type="entry name" value="Ferredox_Rdtase"/>
</dbReference>
<dbReference type="EMBL" id="QVRA01000042">
    <property type="protein sequence ID" value="RJG51735.1"/>
    <property type="molecule type" value="Genomic_DNA"/>
</dbReference>
<feature type="binding site" evidence="7">
    <location>
        <begin position="360"/>
        <end position="362"/>
    </location>
    <ligand>
        <name>FAD</name>
        <dbReference type="ChEBI" id="CHEBI:57692"/>
    </ligand>
</feature>
<feature type="binding site" evidence="7">
    <location>
        <position position="88"/>
    </location>
    <ligand>
        <name>FAD</name>
        <dbReference type="ChEBI" id="CHEBI:57692"/>
    </ligand>
</feature>
<gene>
    <name evidence="10" type="ORF">D0Z70_22920</name>
</gene>
<dbReference type="AlphaFoldDB" id="A0A418YL70"/>
<name>A0A418YL70_9SPHN</name>
<keyword evidence="11" id="KW-1185">Reference proteome</keyword>
<dbReference type="Pfam" id="PF07992">
    <property type="entry name" value="Pyr_redox_2"/>
    <property type="match status" value="1"/>
</dbReference>
<reference evidence="10 11" key="1">
    <citation type="submission" date="2018-08" db="EMBL/GenBank/DDBJ databases">
        <title>Sphingobium sp. EO9.</title>
        <authorList>
            <person name="Park Y."/>
            <person name="Kim K.H."/>
            <person name="Jeon C.O."/>
        </authorList>
    </citation>
    <scope>NUCLEOTIDE SEQUENCE [LARGE SCALE GENOMIC DNA]</scope>
    <source>
        <strain evidence="10 11">EO9</strain>
    </source>
</reference>
<evidence type="ECO:0000256" key="3">
    <source>
        <dbReference type="ARBA" id="ARBA00022630"/>
    </source>
</evidence>
<sequence>MSAVGAHDADRRYHVAIVGAGPAGFYAAEALLQASEGVAVDLYDRLPTPYGLVRYGVAPDHPKLKQVITVFRAIAAMAGFRFLGNVTVGRDVSVEDLRRHYHAVIIACGAERDRVLDIPGADLKGVHGGMAFVGWYNGHPYRRSLAPDLSGKTAVVLGLGNVALDVVRILAKPSDALARTDIAAHALETLAASGIERIVVAGRSGPAQARCTEKELREFGTIPGCVTTAEPGHFAASPERGVAAIFSGFPAADAAMGSRHCHFAFGLQPIAILGNDRVSGVRFARSPISEGLPLLGAEVEVDVEADIVIACIGSRATLLPGLPYVGGESFVRNEAGRICDAQGWVPALYAAGWIKRGASGTIGTNRADAVETVGHLLADLPSLPEPTSSVHLLTGAGTSIGRSSISFAQWENIDRAEILGGANHAKPREKITDIAAMILNAGE</sequence>
<accession>A0A418YL70</accession>
<comment type="similarity">
    <text evidence="2">Belongs to the ferredoxin--NADP reductase type 1 family.</text>
</comment>
<evidence type="ECO:0000313" key="10">
    <source>
        <dbReference type="EMBL" id="RJG51735.1"/>
    </source>
</evidence>
<feature type="binding site" evidence="8">
    <location>
        <position position="215"/>
    </location>
    <ligand>
        <name>NADP(+)</name>
        <dbReference type="ChEBI" id="CHEBI:58349"/>
    </ligand>
</feature>
<keyword evidence="3" id="KW-0285">Flavoprotein</keyword>
<dbReference type="Gene3D" id="3.40.50.720">
    <property type="entry name" value="NAD(P)-binding Rossmann-like Domain"/>
    <property type="match status" value="1"/>
</dbReference>
<feature type="binding site" evidence="8">
    <location>
        <position position="360"/>
    </location>
    <ligand>
        <name>NADP(+)</name>
        <dbReference type="ChEBI" id="CHEBI:58349"/>
    </ligand>
</feature>
<evidence type="ECO:0000256" key="2">
    <source>
        <dbReference type="ARBA" id="ARBA00008312"/>
    </source>
</evidence>
<evidence type="ECO:0000256" key="1">
    <source>
        <dbReference type="ARBA" id="ARBA00001974"/>
    </source>
</evidence>
<evidence type="ECO:0000256" key="8">
    <source>
        <dbReference type="PIRSR" id="PIRSR000362-2"/>
    </source>
</evidence>
<keyword evidence="4 7" id="KW-0274">FAD</keyword>
<organism evidence="10 11">
    <name type="scientific">Sphingobium terrigena</name>
    <dbReference type="NCBI Taxonomy" id="2304063"/>
    <lineage>
        <taxon>Bacteria</taxon>
        <taxon>Pseudomonadati</taxon>
        <taxon>Pseudomonadota</taxon>
        <taxon>Alphaproteobacteria</taxon>
        <taxon>Sphingomonadales</taxon>
        <taxon>Sphingomonadaceae</taxon>
        <taxon>Sphingobium</taxon>
    </lineage>
</organism>
<dbReference type="InterPro" id="IPR023753">
    <property type="entry name" value="FAD/NAD-binding_dom"/>
</dbReference>
<dbReference type="InterPro" id="IPR036188">
    <property type="entry name" value="FAD/NAD-bd_sf"/>
</dbReference>
<dbReference type="PIRSF" id="PIRSF000362">
    <property type="entry name" value="FNR"/>
    <property type="match status" value="1"/>
</dbReference>